<dbReference type="Proteomes" id="UP001321760">
    <property type="component" value="Unassembled WGS sequence"/>
</dbReference>
<organism evidence="2 3">
    <name type="scientific">Podospora aff. communis PSN243</name>
    <dbReference type="NCBI Taxonomy" id="3040156"/>
    <lineage>
        <taxon>Eukaryota</taxon>
        <taxon>Fungi</taxon>
        <taxon>Dikarya</taxon>
        <taxon>Ascomycota</taxon>
        <taxon>Pezizomycotina</taxon>
        <taxon>Sordariomycetes</taxon>
        <taxon>Sordariomycetidae</taxon>
        <taxon>Sordariales</taxon>
        <taxon>Podosporaceae</taxon>
        <taxon>Podospora</taxon>
    </lineage>
</organism>
<evidence type="ECO:0000313" key="3">
    <source>
        <dbReference type="Proteomes" id="UP001321760"/>
    </source>
</evidence>
<dbReference type="EMBL" id="MU866011">
    <property type="protein sequence ID" value="KAK4442625.1"/>
    <property type="molecule type" value="Genomic_DNA"/>
</dbReference>
<dbReference type="Pfam" id="PF12937">
    <property type="entry name" value="F-box-like"/>
    <property type="match status" value="1"/>
</dbReference>
<reference evidence="2" key="1">
    <citation type="journal article" date="2023" name="Mol. Phylogenet. Evol.">
        <title>Genome-scale phylogeny and comparative genomics of the fungal order Sordariales.</title>
        <authorList>
            <person name="Hensen N."/>
            <person name="Bonometti L."/>
            <person name="Westerberg I."/>
            <person name="Brannstrom I.O."/>
            <person name="Guillou S."/>
            <person name="Cros-Aarteil S."/>
            <person name="Calhoun S."/>
            <person name="Haridas S."/>
            <person name="Kuo A."/>
            <person name="Mondo S."/>
            <person name="Pangilinan J."/>
            <person name="Riley R."/>
            <person name="LaButti K."/>
            <person name="Andreopoulos B."/>
            <person name="Lipzen A."/>
            <person name="Chen C."/>
            <person name="Yan M."/>
            <person name="Daum C."/>
            <person name="Ng V."/>
            <person name="Clum A."/>
            <person name="Steindorff A."/>
            <person name="Ohm R.A."/>
            <person name="Martin F."/>
            <person name="Silar P."/>
            <person name="Natvig D.O."/>
            <person name="Lalanne C."/>
            <person name="Gautier V."/>
            <person name="Ament-Velasquez S.L."/>
            <person name="Kruys A."/>
            <person name="Hutchinson M.I."/>
            <person name="Powell A.J."/>
            <person name="Barry K."/>
            <person name="Miller A.N."/>
            <person name="Grigoriev I.V."/>
            <person name="Debuchy R."/>
            <person name="Gladieux P."/>
            <person name="Hiltunen Thoren M."/>
            <person name="Johannesson H."/>
        </authorList>
    </citation>
    <scope>NUCLEOTIDE SEQUENCE</scope>
    <source>
        <strain evidence="2">PSN243</strain>
    </source>
</reference>
<gene>
    <name evidence="2" type="ORF">QBC34DRAFT_480019</name>
</gene>
<sequence>MRGQATMAPLDSLPMEMLWQIFSSVPSTDLCALARSNRYCSTAAQSMLYTSIDLRLEKVKLRGEETRTDAPQIAPLLSTLLRRLDLAAQVGEFKDHLTQFIAYIDTMELPNNHEWIEALKQGSMDAVITLLVSRLPNLSLIHLASGAAEESRFLGEMFASALCGQPTGNLPTFPRLRSLTFIPISSGRGRRLSRNTKDVLAFLYLPGLEHLHTRIESPLCFSWPSDGVAPPACNLTSMKLTGIREGPLGHLLRATKYLETLEWESLYDPHANSTHDGTTSVYLNQFMTDLSHVKTTLRSLRISIDWRSDHFYMWPTLIIQGSLDGLRDFEQLTHLEVPMVFLVGIAHGSRPGDRLETGLPVGLESLIINDDGSRYNNYDWPDLCILPMVTSWLARWRTWTPLLRKSTWQIFNDDWASAEVRQLRDAHLSAGLAVEIQIEAWQGGRITLGEVIDLPPPLRDR</sequence>
<name>A0AAV9G5T4_9PEZI</name>
<keyword evidence="3" id="KW-1185">Reference proteome</keyword>
<dbReference type="AlphaFoldDB" id="A0AAV9G5T4"/>
<dbReference type="InterPro" id="IPR036047">
    <property type="entry name" value="F-box-like_dom_sf"/>
</dbReference>
<reference evidence="2" key="2">
    <citation type="submission" date="2023-05" db="EMBL/GenBank/DDBJ databases">
        <authorList>
            <consortium name="Lawrence Berkeley National Laboratory"/>
            <person name="Steindorff A."/>
            <person name="Hensen N."/>
            <person name="Bonometti L."/>
            <person name="Westerberg I."/>
            <person name="Brannstrom I.O."/>
            <person name="Guillou S."/>
            <person name="Cros-Aarteil S."/>
            <person name="Calhoun S."/>
            <person name="Haridas S."/>
            <person name="Kuo A."/>
            <person name="Mondo S."/>
            <person name="Pangilinan J."/>
            <person name="Riley R."/>
            <person name="Labutti K."/>
            <person name="Andreopoulos B."/>
            <person name="Lipzen A."/>
            <person name="Chen C."/>
            <person name="Yanf M."/>
            <person name="Daum C."/>
            <person name="Ng V."/>
            <person name="Clum A."/>
            <person name="Ohm R."/>
            <person name="Martin F."/>
            <person name="Silar P."/>
            <person name="Natvig D."/>
            <person name="Lalanne C."/>
            <person name="Gautier V."/>
            <person name="Ament-Velasquez S.L."/>
            <person name="Kruys A."/>
            <person name="Hutchinson M.I."/>
            <person name="Powell A.J."/>
            <person name="Barry K."/>
            <person name="Miller A.N."/>
            <person name="Grigoriev I.V."/>
            <person name="Debuchy R."/>
            <person name="Gladieux P."/>
            <person name="Thoren M.H."/>
            <person name="Johannesson H."/>
        </authorList>
    </citation>
    <scope>NUCLEOTIDE SEQUENCE</scope>
    <source>
        <strain evidence="2">PSN243</strain>
    </source>
</reference>
<accession>A0AAV9G5T4</accession>
<proteinExistence type="predicted"/>
<comment type="caution">
    <text evidence="2">The sequence shown here is derived from an EMBL/GenBank/DDBJ whole genome shotgun (WGS) entry which is preliminary data.</text>
</comment>
<evidence type="ECO:0000259" key="1">
    <source>
        <dbReference type="PROSITE" id="PS50181"/>
    </source>
</evidence>
<dbReference type="PROSITE" id="PS50181">
    <property type="entry name" value="FBOX"/>
    <property type="match status" value="1"/>
</dbReference>
<feature type="domain" description="F-box" evidence="1">
    <location>
        <begin position="7"/>
        <end position="52"/>
    </location>
</feature>
<protein>
    <recommendedName>
        <fullName evidence="1">F-box domain-containing protein</fullName>
    </recommendedName>
</protein>
<evidence type="ECO:0000313" key="2">
    <source>
        <dbReference type="EMBL" id="KAK4442625.1"/>
    </source>
</evidence>
<dbReference type="InterPro" id="IPR001810">
    <property type="entry name" value="F-box_dom"/>
</dbReference>
<dbReference type="SUPFAM" id="SSF81383">
    <property type="entry name" value="F-box domain"/>
    <property type="match status" value="1"/>
</dbReference>